<dbReference type="PROSITE" id="PS50188">
    <property type="entry name" value="B302_SPRY"/>
    <property type="match status" value="1"/>
</dbReference>
<dbReference type="InterPro" id="IPR006574">
    <property type="entry name" value="PRY"/>
</dbReference>
<dbReference type="Pfam" id="PF17776">
    <property type="entry name" value="NLRC4_HD2"/>
    <property type="match status" value="1"/>
</dbReference>
<dbReference type="OrthoDB" id="272549at2759"/>
<dbReference type="Pfam" id="PF17779">
    <property type="entry name" value="WHD_NOD2"/>
    <property type="match status" value="1"/>
</dbReference>
<dbReference type="GeneID" id="105906193"/>
<evidence type="ECO:0000259" key="9">
    <source>
        <dbReference type="PROSITE" id="PS50188"/>
    </source>
</evidence>
<dbReference type="InterPro" id="IPR001870">
    <property type="entry name" value="B30.2/SPRY"/>
</dbReference>
<dbReference type="InterPro" id="IPR007111">
    <property type="entry name" value="NACHT_NTPase"/>
</dbReference>
<keyword evidence="2" id="KW-0963">Cytoplasm</keyword>
<sequence length="1098" mass="124176">MEETRASNRKRSHSRTPGEPVAEPWNKSVPPLYYYGSASGPSTSYDDSDSVSSSTPARSGAISPSFSITSKRPESFPFSSDDATIKKTSERNKRRLKSTEYLFEGTEDRKKKLHEIYTELYITDGVSDDVKTQHEVRQMEIQSRRESSTQDAIDCNDIFKPSPEPGEPIRTVMTKGIAGIGKSVTVQKFILDWREGRANQDVDFIFMLPFRQLNLCIDDQYSLHRLLLEFHPELRDIHNMELFDEAKIVIILDGLDESKFRLKFRERGTLSQITETSSVDMLIVNLLKENLMPSASVWVTSRPAAAHQIPRDYIDRWTEIHGFKDQQKEHYFRNKIKDQIEADRIVKQIRDSRSLYIMCRIPVFCWILATVLKRMGTRDKGDIPKTLTEIFAHFLLIQLTRKEQKNEDLEEKDTRQVLKSNKDVILKLAELAYRELEKDNVLFSEEDLKECKIDLHQDMEKSGMCTEVFVSETVILKKKVYCFVHLSVQEFLAALFVFHSFSSRNFEVLKSFAMEGQQLHDLLASAVRKSLQSQNGHLDLFLRFLLGISLEPNQKLFEGLLTPTQESSESVKMTVQYIKETVSRHGQSTERCMNLLLCLLELKDCSLHEEVQAYVQSGDLLSPAVCSTLAYMMLVSEDTQEEFDLMKFSTTNKGRMRLVIAVRNCKKGRLVSCGLNKDSCETITSALQSDNSPVKELNLSCNDLRDAGVQMLSQGLNHANCVLETLRLASCNLTGNSCKTLALVLQASESHLRELDLTNNDIAAAGVQELSPALSHPNCKLHTLILAGCYLTGESCRPLAAGLRSGNSHLRHLDLTNNDLGELGVGQLSVALGHQDCKLEILKLSGCLVSERACELLASALTSKPTSLKELDLTYNHMGASAVSLRSKLQREGCQLNIDSNAQRWMKPALQKYACELTLDISTAHPELVLSENNQRVTRVEEDQLYPDRPQRFDCCPQLLCLEGLTGRHYWEAEWRGSEVVIGAAYRSIRRKTHGAICKIGLNTKSYGLWCEDGHYVVRYDINKTDLTPACSGFSRVGLYLDWPAGTLSFYAVSSGKLTHLHTFHSRVGDPPRPGFLEPLYPGFWLHRKCTASLCQVE</sequence>
<protein>
    <submittedName>
        <fullName evidence="12">NACHT, LRR and PYD domains-containing protein 12-like</fullName>
    </submittedName>
</protein>
<proteinExistence type="predicted"/>
<dbReference type="SMART" id="SM00449">
    <property type="entry name" value="SPRY"/>
    <property type="match status" value="1"/>
</dbReference>
<dbReference type="Pfam" id="PF00622">
    <property type="entry name" value="SPRY"/>
    <property type="match status" value="1"/>
</dbReference>
<dbReference type="PROSITE" id="PS50837">
    <property type="entry name" value="NACHT"/>
    <property type="match status" value="1"/>
</dbReference>
<keyword evidence="6" id="KW-0067">ATP-binding</keyword>
<dbReference type="Pfam" id="PF13516">
    <property type="entry name" value="LRR_6"/>
    <property type="match status" value="4"/>
</dbReference>
<dbReference type="InterPro" id="IPR003877">
    <property type="entry name" value="SPRY_dom"/>
</dbReference>
<dbReference type="InterPro" id="IPR001611">
    <property type="entry name" value="Leu-rich_rpt"/>
</dbReference>
<dbReference type="GO" id="GO:0005737">
    <property type="term" value="C:cytoplasm"/>
    <property type="evidence" value="ECO:0007669"/>
    <property type="project" value="UniProtKB-SubCell"/>
</dbReference>
<feature type="compositionally biased region" description="Low complexity" evidence="8">
    <location>
        <begin position="42"/>
        <end position="54"/>
    </location>
</feature>
<dbReference type="Gene3D" id="3.80.10.10">
    <property type="entry name" value="Ribonuclease Inhibitor"/>
    <property type="match status" value="1"/>
</dbReference>
<dbReference type="Proteomes" id="UP000515152">
    <property type="component" value="Chromosome 24"/>
</dbReference>
<dbReference type="InterPro" id="IPR041075">
    <property type="entry name" value="NOD1/2_WH"/>
</dbReference>
<dbReference type="FunFam" id="3.40.50.300:FF:000210">
    <property type="entry name" value="Si:dkey-16p6.1"/>
    <property type="match status" value="1"/>
</dbReference>
<dbReference type="SUPFAM" id="SSF49899">
    <property type="entry name" value="Concanavalin A-like lectins/glucanases"/>
    <property type="match status" value="1"/>
</dbReference>
<dbReference type="InterPro" id="IPR029495">
    <property type="entry name" value="NACHT-assoc"/>
</dbReference>
<evidence type="ECO:0000256" key="1">
    <source>
        <dbReference type="ARBA" id="ARBA00004496"/>
    </source>
</evidence>
<dbReference type="SUPFAM" id="SSF52047">
    <property type="entry name" value="RNI-like"/>
    <property type="match status" value="1"/>
</dbReference>
<evidence type="ECO:0000256" key="7">
    <source>
        <dbReference type="SAM" id="Coils"/>
    </source>
</evidence>
<dbReference type="AlphaFoldDB" id="A0A6P8F1X5"/>
<comment type="subcellular location">
    <subcellularLocation>
        <location evidence="1">Cytoplasm</location>
    </subcellularLocation>
</comment>
<dbReference type="Gene3D" id="2.60.120.920">
    <property type="match status" value="1"/>
</dbReference>
<dbReference type="InterPro" id="IPR013320">
    <property type="entry name" value="ConA-like_dom_sf"/>
</dbReference>
<keyword evidence="4" id="KW-0677">Repeat</keyword>
<dbReference type="Pfam" id="PF05729">
    <property type="entry name" value="NACHT"/>
    <property type="match status" value="1"/>
</dbReference>
<dbReference type="CDD" id="cd16040">
    <property type="entry name" value="SPRY_PRY_SNTX"/>
    <property type="match status" value="1"/>
</dbReference>
<dbReference type="SMART" id="SM00589">
    <property type="entry name" value="PRY"/>
    <property type="match status" value="1"/>
</dbReference>
<organism evidence="11 12">
    <name type="scientific">Clupea harengus</name>
    <name type="common">Atlantic herring</name>
    <dbReference type="NCBI Taxonomy" id="7950"/>
    <lineage>
        <taxon>Eukaryota</taxon>
        <taxon>Metazoa</taxon>
        <taxon>Chordata</taxon>
        <taxon>Craniata</taxon>
        <taxon>Vertebrata</taxon>
        <taxon>Euteleostomi</taxon>
        <taxon>Actinopterygii</taxon>
        <taxon>Neopterygii</taxon>
        <taxon>Teleostei</taxon>
        <taxon>Clupei</taxon>
        <taxon>Clupeiformes</taxon>
        <taxon>Clupeoidei</taxon>
        <taxon>Clupeidae</taxon>
        <taxon>Clupea</taxon>
    </lineage>
</organism>
<dbReference type="Pfam" id="PF13765">
    <property type="entry name" value="PRY"/>
    <property type="match status" value="1"/>
</dbReference>
<dbReference type="InterPro" id="IPR003879">
    <property type="entry name" value="Butyrophylin_SPRY"/>
</dbReference>
<keyword evidence="5" id="KW-0547">Nucleotide-binding</keyword>
<dbReference type="SMART" id="SM01288">
    <property type="entry name" value="FISNA"/>
    <property type="match status" value="1"/>
</dbReference>
<gene>
    <name evidence="12" type="primary">LOC105906193</name>
</gene>
<dbReference type="PANTHER" id="PTHR24106">
    <property type="entry name" value="NACHT, LRR AND CARD DOMAINS-CONTAINING"/>
    <property type="match status" value="1"/>
</dbReference>
<feature type="domain" description="NACHT" evidence="10">
    <location>
        <begin position="170"/>
        <end position="305"/>
    </location>
</feature>
<dbReference type="InterPro" id="IPR051261">
    <property type="entry name" value="NLR"/>
</dbReference>
<reference evidence="12" key="1">
    <citation type="submission" date="2025-08" db="UniProtKB">
        <authorList>
            <consortium name="RefSeq"/>
        </authorList>
    </citation>
    <scope>IDENTIFICATION</scope>
</reference>
<dbReference type="RefSeq" id="XP_031418221.1">
    <property type="nucleotide sequence ID" value="XM_031562361.1"/>
</dbReference>
<dbReference type="Gene3D" id="3.40.50.300">
    <property type="entry name" value="P-loop containing nucleotide triphosphate hydrolases"/>
    <property type="match status" value="1"/>
</dbReference>
<name>A0A6P8F1X5_CLUHA</name>
<feature type="coiled-coil region" evidence="7">
    <location>
        <begin position="392"/>
        <end position="446"/>
    </location>
</feature>
<dbReference type="Pfam" id="PF14484">
    <property type="entry name" value="FISNA"/>
    <property type="match status" value="1"/>
</dbReference>
<dbReference type="GO" id="GO:0005524">
    <property type="term" value="F:ATP binding"/>
    <property type="evidence" value="ECO:0007669"/>
    <property type="project" value="UniProtKB-KW"/>
</dbReference>
<keyword evidence="11" id="KW-1185">Reference proteome</keyword>
<dbReference type="InterPro" id="IPR041267">
    <property type="entry name" value="NLRP_HD2"/>
</dbReference>
<dbReference type="KEGG" id="char:105906193"/>
<dbReference type="InterPro" id="IPR043136">
    <property type="entry name" value="B30.2/SPRY_sf"/>
</dbReference>
<dbReference type="InterPro" id="IPR027417">
    <property type="entry name" value="P-loop_NTPase"/>
</dbReference>
<evidence type="ECO:0000259" key="10">
    <source>
        <dbReference type="PROSITE" id="PS50837"/>
    </source>
</evidence>
<dbReference type="SMART" id="SM00368">
    <property type="entry name" value="LRR_RI"/>
    <property type="match status" value="7"/>
</dbReference>
<accession>A0A6P8F1X5</accession>
<evidence type="ECO:0000256" key="5">
    <source>
        <dbReference type="ARBA" id="ARBA00022741"/>
    </source>
</evidence>
<dbReference type="InterPro" id="IPR032675">
    <property type="entry name" value="LRR_dom_sf"/>
</dbReference>
<keyword evidence="7" id="KW-0175">Coiled coil</keyword>
<keyword evidence="3" id="KW-0433">Leucine-rich repeat</keyword>
<evidence type="ECO:0000256" key="3">
    <source>
        <dbReference type="ARBA" id="ARBA00022614"/>
    </source>
</evidence>
<feature type="domain" description="B30.2/SPRY" evidence="9">
    <location>
        <begin position="897"/>
        <end position="1098"/>
    </location>
</feature>
<feature type="region of interest" description="Disordered" evidence="8">
    <location>
        <begin position="1"/>
        <end position="91"/>
    </location>
</feature>
<evidence type="ECO:0000256" key="6">
    <source>
        <dbReference type="ARBA" id="ARBA00022840"/>
    </source>
</evidence>
<dbReference type="PRINTS" id="PR01407">
    <property type="entry name" value="BUTYPHLNCDUF"/>
</dbReference>
<evidence type="ECO:0000256" key="4">
    <source>
        <dbReference type="ARBA" id="ARBA00022737"/>
    </source>
</evidence>
<evidence type="ECO:0000313" key="12">
    <source>
        <dbReference type="RefSeq" id="XP_031418221.1"/>
    </source>
</evidence>
<evidence type="ECO:0000256" key="2">
    <source>
        <dbReference type="ARBA" id="ARBA00022490"/>
    </source>
</evidence>
<evidence type="ECO:0000256" key="8">
    <source>
        <dbReference type="SAM" id="MobiDB-lite"/>
    </source>
</evidence>
<evidence type="ECO:0000313" key="11">
    <source>
        <dbReference type="Proteomes" id="UP000515152"/>
    </source>
</evidence>